<comment type="subcellular location">
    <subcellularLocation>
        <location evidence="1 5">Cytoplasm</location>
    </subcellularLocation>
</comment>
<dbReference type="RefSeq" id="WP_132979423.1">
    <property type="nucleotide sequence ID" value="NZ_BAAAEN010000003.1"/>
</dbReference>
<evidence type="ECO:0000313" key="9">
    <source>
        <dbReference type="EMBL" id="GAA0496542.1"/>
    </source>
</evidence>
<dbReference type="HAMAP" id="MF_01114">
    <property type="entry name" value="RecX"/>
    <property type="match status" value="1"/>
</dbReference>
<dbReference type="InterPro" id="IPR003783">
    <property type="entry name" value="Regulatory_RecX"/>
</dbReference>
<evidence type="ECO:0000259" key="6">
    <source>
        <dbReference type="Pfam" id="PF02631"/>
    </source>
</evidence>
<evidence type="ECO:0000313" key="10">
    <source>
        <dbReference type="Proteomes" id="UP001501706"/>
    </source>
</evidence>
<evidence type="ECO:0000256" key="2">
    <source>
        <dbReference type="ARBA" id="ARBA00009695"/>
    </source>
</evidence>
<proteinExistence type="inferred from homology"/>
<dbReference type="PANTHER" id="PTHR33602">
    <property type="entry name" value="REGULATORY PROTEIN RECX FAMILY PROTEIN"/>
    <property type="match status" value="1"/>
</dbReference>
<dbReference type="PANTHER" id="PTHR33602:SF1">
    <property type="entry name" value="REGULATORY PROTEIN RECX FAMILY PROTEIN"/>
    <property type="match status" value="1"/>
</dbReference>
<sequence>MKTSDDGKPASGPSLKARAVGYLSRREHSRLELGRKLARFGEEDEVRAVLDSLEKEGWLSTQRYAQSVVHRLAAKQGTLRIMYELRQHGVADTQIAELRDTLEATELARARDVWRKRFGTLPADASQRAKQVRFLMSRGFGQATIRQVLRGVDLDDLDDGQG</sequence>
<evidence type="ECO:0000256" key="1">
    <source>
        <dbReference type="ARBA" id="ARBA00004496"/>
    </source>
</evidence>
<feature type="domain" description="RecX second three-helical" evidence="6">
    <location>
        <begin position="62"/>
        <end position="97"/>
    </location>
</feature>
<gene>
    <name evidence="5 9" type="primary">recX</name>
    <name evidence="9" type="ORF">GCM10009097_10770</name>
</gene>
<comment type="similarity">
    <text evidence="2 5">Belongs to the RecX family.</text>
</comment>
<dbReference type="Pfam" id="PF21982">
    <property type="entry name" value="RecX_HTH1"/>
    <property type="match status" value="1"/>
</dbReference>
<dbReference type="Proteomes" id="UP001501706">
    <property type="component" value="Unassembled WGS sequence"/>
</dbReference>
<comment type="caution">
    <text evidence="9">The sequence shown here is derived from an EMBL/GenBank/DDBJ whole genome shotgun (WGS) entry which is preliminary data.</text>
</comment>
<name>A0ABN1BF24_9BURK</name>
<comment type="function">
    <text evidence="5">Modulates RecA activity.</text>
</comment>
<evidence type="ECO:0000259" key="7">
    <source>
        <dbReference type="Pfam" id="PF21981"/>
    </source>
</evidence>
<dbReference type="NCBIfam" id="NF001055">
    <property type="entry name" value="PRK00117.2-5"/>
    <property type="match status" value="1"/>
</dbReference>
<protein>
    <recommendedName>
        <fullName evidence="3 5">Regulatory protein RecX</fullName>
    </recommendedName>
</protein>
<dbReference type="InterPro" id="IPR053924">
    <property type="entry name" value="RecX_HTH_2nd"/>
</dbReference>
<evidence type="ECO:0000259" key="8">
    <source>
        <dbReference type="Pfam" id="PF21982"/>
    </source>
</evidence>
<keyword evidence="10" id="KW-1185">Reference proteome</keyword>
<dbReference type="EMBL" id="BAAAEN010000003">
    <property type="protein sequence ID" value="GAA0496542.1"/>
    <property type="molecule type" value="Genomic_DNA"/>
</dbReference>
<evidence type="ECO:0000256" key="4">
    <source>
        <dbReference type="ARBA" id="ARBA00022490"/>
    </source>
</evidence>
<dbReference type="InterPro" id="IPR053925">
    <property type="entry name" value="RecX_HTH_3rd"/>
</dbReference>
<reference evidence="9 10" key="1">
    <citation type="journal article" date="2019" name="Int. J. Syst. Evol. Microbiol.">
        <title>The Global Catalogue of Microorganisms (GCM) 10K type strain sequencing project: providing services to taxonomists for standard genome sequencing and annotation.</title>
        <authorList>
            <consortium name="The Broad Institute Genomics Platform"/>
            <consortium name="The Broad Institute Genome Sequencing Center for Infectious Disease"/>
            <person name="Wu L."/>
            <person name="Ma J."/>
        </authorList>
    </citation>
    <scope>NUCLEOTIDE SEQUENCE [LARGE SCALE GENOMIC DNA]</scope>
    <source>
        <strain evidence="9 10">JCM 14330</strain>
    </source>
</reference>
<accession>A0ABN1BF24</accession>
<dbReference type="Gene3D" id="1.10.10.10">
    <property type="entry name" value="Winged helix-like DNA-binding domain superfamily/Winged helix DNA-binding domain"/>
    <property type="match status" value="3"/>
</dbReference>
<feature type="domain" description="RecX first three-helical" evidence="8">
    <location>
        <begin position="16"/>
        <end position="53"/>
    </location>
</feature>
<evidence type="ECO:0000256" key="3">
    <source>
        <dbReference type="ARBA" id="ARBA00018111"/>
    </source>
</evidence>
<dbReference type="Pfam" id="PF21981">
    <property type="entry name" value="RecX_HTH3"/>
    <property type="match status" value="1"/>
</dbReference>
<keyword evidence="4 5" id="KW-0963">Cytoplasm</keyword>
<dbReference type="InterPro" id="IPR036388">
    <property type="entry name" value="WH-like_DNA-bd_sf"/>
</dbReference>
<dbReference type="Pfam" id="PF02631">
    <property type="entry name" value="RecX_HTH2"/>
    <property type="match status" value="1"/>
</dbReference>
<feature type="domain" description="RecX third three-helical" evidence="7">
    <location>
        <begin position="106"/>
        <end position="149"/>
    </location>
</feature>
<organism evidence="9 10">
    <name type="scientific">Pigmentiphaga daeguensis</name>
    <dbReference type="NCBI Taxonomy" id="414049"/>
    <lineage>
        <taxon>Bacteria</taxon>
        <taxon>Pseudomonadati</taxon>
        <taxon>Pseudomonadota</taxon>
        <taxon>Betaproteobacteria</taxon>
        <taxon>Burkholderiales</taxon>
        <taxon>Alcaligenaceae</taxon>
        <taxon>Pigmentiphaga</taxon>
    </lineage>
</organism>
<dbReference type="InterPro" id="IPR053926">
    <property type="entry name" value="RecX_HTH_1st"/>
</dbReference>
<evidence type="ECO:0000256" key="5">
    <source>
        <dbReference type="HAMAP-Rule" id="MF_01114"/>
    </source>
</evidence>